<organism evidence="2 3">
    <name type="scientific">Aromia moschata</name>
    <dbReference type="NCBI Taxonomy" id="1265417"/>
    <lineage>
        <taxon>Eukaryota</taxon>
        <taxon>Metazoa</taxon>
        <taxon>Ecdysozoa</taxon>
        <taxon>Arthropoda</taxon>
        <taxon>Hexapoda</taxon>
        <taxon>Insecta</taxon>
        <taxon>Pterygota</taxon>
        <taxon>Neoptera</taxon>
        <taxon>Endopterygota</taxon>
        <taxon>Coleoptera</taxon>
        <taxon>Polyphaga</taxon>
        <taxon>Cucujiformia</taxon>
        <taxon>Chrysomeloidea</taxon>
        <taxon>Cerambycidae</taxon>
        <taxon>Cerambycinae</taxon>
        <taxon>Callichromatini</taxon>
        <taxon>Aromia</taxon>
    </lineage>
</organism>
<feature type="region of interest" description="Disordered" evidence="1">
    <location>
        <begin position="1"/>
        <end position="29"/>
    </location>
</feature>
<evidence type="ECO:0000313" key="2">
    <source>
        <dbReference type="EMBL" id="KAJ8933144.1"/>
    </source>
</evidence>
<sequence>MLKSERSFNITRRMEEDGSSGNGNNMPSPVESNMDVYGCIEIKPFVDKSYNLETNHTVIKTEPCQRLVDMLPVPDRKKSTGRPRSAQTAVREAVERSPTRSVAKHASALRLSDRSVRRILHADMKFHPYKMMIVQELILASNFG</sequence>
<proteinExistence type="predicted"/>
<protein>
    <submittedName>
        <fullName evidence="2">Uncharacterized protein</fullName>
    </submittedName>
</protein>
<reference evidence="2" key="1">
    <citation type="journal article" date="2023" name="Insect Mol. Biol.">
        <title>Genome sequencing provides insights into the evolution of gene families encoding plant cell wall-degrading enzymes in longhorned beetles.</title>
        <authorList>
            <person name="Shin N.R."/>
            <person name="Okamura Y."/>
            <person name="Kirsch R."/>
            <person name="Pauchet Y."/>
        </authorList>
    </citation>
    <scope>NUCLEOTIDE SEQUENCE</scope>
    <source>
        <strain evidence="2">AMC_N1</strain>
    </source>
</reference>
<keyword evidence="3" id="KW-1185">Reference proteome</keyword>
<evidence type="ECO:0000313" key="3">
    <source>
        <dbReference type="Proteomes" id="UP001162162"/>
    </source>
</evidence>
<name>A0AAV8X2H4_9CUCU</name>
<evidence type="ECO:0000256" key="1">
    <source>
        <dbReference type="SAM" id="MobiDB-lite"/>
    </source>
</evidence>
<dbReference type="AlphaFoldDB" id="A0AAV8X2H4"/>
<feature type="compositionally biased region" description="Basic and acidic residues" evidence="1">
    <location>
        <begin position="1"/>
        <end position="16"/>
    </location>
</feature>
<gene>
    <name evidence="2" type="ORF">NQ318_015452</name>
</gene>
<dbReference type="EMBL" id="JAPWTK010001285">
    <property type="protein sequence ID" value="KAJ8933144.1"/>
    <property type="molecule type" value="Genomic_DNA"/>
</dbReference>
<comment type="caution">
    <text evidence="2">The sequence shown here is derived from an EMBL/GenBank/DDBJ whole genome shotgun (WGS) entry which is preliminary data.</text>
</comment>
<dbReference type="Proteomes" id="UP001162162">
    <property type="component" value="Unassembled WGS sequence"/>
</dbReference>
<feature type="region of interest" description="Disordered" evidence="1">
    <location>
        <begin position="74"/>
        <end position="98"/>
    </location>
</feature>
<accession>A0AAV8X2H4</accession>